<keyword evidence="15" id="KW-0594">Phospholipid biosynthesis</keyword>
<comment type="catalytic activity">
    <reaction evidence="17">
        <text>a CDP-1,2-diacyl-sn-glycerol + sn-glycerol 3-phosphate = a 1,2-diacyl-sn-glycero-3-phospho-(1'-sn-glycero-3'-phosphate) + CMP + H(+)</text>
        <dbReference type="Rhea" id="RHEA:12593"/>
        <dbReference type="ChEBI" id="CHEBI:15378"/>
        <dbReference type="ChEBI" id="CHEBI:57597"/>
        <dbReference type="ChEBI" id="CHEBI:58332"/>
        <dbReference type="ChEBI" id="CHEBI:60110"/>
        <dbReference type="ChEBI" id="CHEBI:60377"/>
        <dbReference type="EC" id="2.7.8.5"/>
    </reaction>
</comment>
<evidence type="ECO:0000256" key="12">
    <source>
        <dbReference type="ARBA" id="ARBA00022989"/>
    </source>
</evidence>
<evidence type="ECO:0000256" key="20">
    <source>
        <dbReference type="SAM" id="Phobius"/>
    </source>
</evidence>
<evidence type="ECO:0000256" key="10">
    <source>
        <dbReference type="ARBA" id="ARBA00022679"/>
    </source>
</evidence>
<evidence type="ECO:0000256" key="8">
    <source>
        <dbReference type="ARBA" id="ARBA00022475"/>
    </source>
</evidence>
<evidence type="ECO:0000256" key="18">
    <source>
        <dbReference type="NCBIfam" id="TIGR00560"/>
    </source>
</evidence>
<feature type="transmembrane region" description="Helical" evidence="20">
    <location>
        <begin position="131"/>
        <end position="151"/>
    </location>
</feature>
<keyword evidence="9" id="KW-0444">Lipid biosynthesis</keyword>
<keyword evidence="22" id="KW-1185">Reference proteome</keyword>
<evidence type="ECO:0000256" key="15">
    <source>
        <dbReference type="ARBA" id="ARBA00023209"/>
    </source>
</evidence>
<proteinExistence type="inferred from homology"/>
<evidence type="ECO:0000256" key="11">
    <source>
        <dbReference type="ARBA" id="ARBA00022692"/>
    </source>
</evidence>
<feature type="transmembrane region" description="Helical" evidence="20">
    <location>
        <begin position="12"/>
        <end position="28"/>
    </location>
</feature>
<evidence type="ECO:0000256" key="6">
    <source>
        <dbReference type="ARBA" id="ARBA00013170"/>
    </source>
</evidence>
<dbReference type="NCBIfam" id="TIGR00560">
    <property type="entry name" value="pgsA"/>
    <property type="match status" value="1"/>
</dbReference>
<comment type="pathway">
    <text evidence="3">Phospholipid metabolism; phosphatidylglycerol biosynthesis; phosphatidylglycerol from CDP-diacylglycerol: step 1/2.</text>
</comment>
<dbReference type="PANTHER" id="PTHR14269">
    <property type="entry name" value="CDP-DIACYLGLYCEROL--GLYCEROL-3-PHOSPHATE 3-PHOSPHATIDYLTRANSFERASE-RELATED"/>
    <property type="match status" value="1"/>
</dbReference>
<dbReference type="InterPro" id="IPR004570">
    <property type="entry name" value="Phosphatidylglycerol_P_synth"/>
</dbReference>
<dbReference type="RefSeq" id="WP_092637691.1">
    <property type="nucleotide sequence ID" value="NZ_FNID01000003.1"/>
</dbReference>
<evidence type="ECO:0000256" key="7">
    <source>
        <dbReference type="ARBA" id="ARBA00014944"/>
    </source>
</evidence>
<evidence type="ECO:0000256" key="19">
    <source>
        <dbReference type="RuleBase" id="RU003750"/>
    </source>
</evidence>
<evidence type="ECO:0000256" key="5">
    <source>
        <dbReference type="ARBA" id="ARBA00010441"/>
    </source>
</evidence>
<evidence type="ECO:0000256" key="4">
    <source>
        <dbReference type="ARBA" id="ARBA00005189"/>
    </source>
</evidence>
<dbReference type="EC" id="2.7.8.5" evidence="6 18"/>
<keyword evidence="12 20" id="KW-1133">Transmembrane helix</keyword>
<dbReference type="InterPro" id="IPR050324">
    <property type="entry name" value="CDP-alcohol_PTase-I"/>
</dbReference>
<sequence>MNKLNTPNRLTLLRIVLVPAYMVFLLLPQIPHNYLWAAIMFSAAAYTDYLDGHLARKHNMVTNFGKFLDPLADKMLVTAALICFVELGFIGSVVTVVIITREFMVTSLRLVAAGAGNVIAAGMFGKVKTVMQIIVTVAIMLMHEAMAIGALPAAFPHRMVSETMMWVVAAVTVASGIQYLWLNRRYINPEK</sequence>
<dbReference type="OrthoDB" id="9796672at2"/>
<comment type="similarity">
    <text evidence="5 19">Belongs to the CDP-alcohol phosphatidyltransferase class-I family.</text>
</comment>
<dbReference type="PROSITE" id="PS00379">
    <property type="entry name" value="CDP_ALCOHOL_P_TRANSF"/>
    <property type="match status" value="1"/>
</dbReference>
<dbReference type="UniPathway" id="UPA00084">
    <property type="reaction ID" value="UER00503"/>
</dbReference>
<dbReference type="Proteomes" id="UP000199182">
    <property type="component" value="Unassembled WGS sequence"/>
</dbReference>
<dbReference type="GO" id="GO:0005886">
    <property type="term" value="C:plasma membrane"/>
    <property type="evidence" value="ECO:0007669"/>
    <property type="project" value="UniProtKB-SubCell"/>
</dbReference>
<feature type="transmembrane region" description="Helical" evidence="20">
    <location>
        <begin position="75"/>
        <end position="100"/>
    </location>
</feature>
<dbReference type="AlphaFoldDB" id="A0A1G9UZQ6"/>
<evidence type="ECO:0000313" key="22">
    <source>
        <dbReference type="Proteomes" id="UP000199182"/>
    </source>
</evidence>
<keyword evidence="8" id="KW-1003">Cell membrane</keyword>
<feature type="transmembrane region" description="Helical" evidence="20">
    <location>
        <begin position="163"/>
        <end position="182"/>
    </location>
</feature>
<comment type="subcellular location">
    <subcellularLocation>
        <location evidence="2">Cell membrane</location>
        <topology evidence="2">Multi-pass membrane protein</topology>
    </subcellularLocation>
</comment>
<protein>
    <recommendedName>
        <fullName evidence="7 18">CDP-diacylglycerol--glycerol-3-phosphate 3-phosphatidyltransferase</fullName>
        <ecNumber evidence="6 18">2.7.8.5</ecNumber>
    </recommendedName>
</protein>
<dbReference type="GO" id="GO:0006655">
    <property type="term" value="P:phosphatidylglycerol biosynthetic process"/>
    <property type="evidence" value="ECO:0007669"/>
    <property type="project" value="UniProtKB-UniPathway"/>
</dbReference>
<accession>A0A1G9UZQ6</accession>
<dbReference type="InterPro" id="IPR000462">
    <property type="entry name" value="CDP-OH_P_trans"/>
</dbReference>
<evidence type="ECO:0000256" key="14">
    <source>
        <dbReference type="ARBA" id="ARBA00023136"/>
    </source>
</evidence>
<comment type="function">
    <text evidence="1">This protein catalyzes the committed step to the synthesis of the acidic phospholipids.</text>
</comment>
<evidence type="ECO:0000256" key="2">
    <source>
        <dbReference type="ARBA" id="ARBA00004651"/>
    </source>
</evidence>
<keyword evidence="13" id="KW-0443">Lipid metabolism</keyword>
<name>A0A1G9UZQ6_9FIRM</name>
<keyword evidence="14 20" id="KW-0472">Membrane</keyword>
<keyword evidence="11 20" id="KW-0812">Transmembrane</keyword>
<dbReference type="PANTHER" id="PTHR14269:SF62">
    <property type="entry name" value="CDP-DIACYLGLYCEROL--GLYCEROL-3-PHOSPHATE 3-PHOSPHATIDYLTRANSFERASE 1, CHLOROPLASTIC"/>
    <property type="match status" value="1"/>
</dbReference>
<dbReference type="InterPro" id="IPR048254">
    <property type="entry name" value="CDP_ALCOHOL_P_TRANSF_CS"/>
</dbReference>
<dbReference type="Gene3D" id="1.20.120.1760">
    <property type="match status" value="1"/>
</dbReference>
<comment type="pathway">
    <text evidence="4">Lipid metabolism.</text>
</comment>
<evidence type="ECO:0000256" key="9">
    <source>
        <dbReference type="ARBA" id="ARBA00022516"/>
    </source>
</evidence>
<keyword evidence="16" id="KW-1208">Phospholipid metabolism</keyword>
<evidence type="ECO:0000256" key="16">
    <source>
        <dbReference type="ARBA" id="ARBA00023264"/>
    </source>
</evidence>
<evidence type="ECO:0000256" key="1">
    <source>
        <dbReference type="ARBA" id="ARBA00003973"/>
    </source>
</evidence>
<evidence type="ECO:0000256" key="17">
    <source>
        <dbReference type="ARBA" id="ARBA00048586"/>
    </source>
</evidence>
<evidence type="ECO:0000256" key="13">
    <source>
        <dbReference type="ARBA" id="ARBA00023098"/>
    </source>
</evidence>
<dbReference type="FunFam" id="1.20.120.1760:FF:000004">
    <property type="entry name" value="CDP-diacylglycerol--glycerol-3-phosphate 3-phosphatidyltransferase"/>
    <property type="match status" value="1"/>
</dbReference>
<dbReference type="Pfam" id="PF01066">
    <property type="entry name" value="CDP-OH_P_transf"/>
    <property type="match status" value="1"/>
</dbReference>
<dbReference type="PIRSF" id="PIRSF000847">
    <property type="entry name" value="Phos_ph_gly_syn"/>
    <property type="match status" value="1"/>
</dbReference>
<dbReference type="GO" id="GO:0008444">
    <property type="term" value="F:CDP-diacylglycerol-glycerol-3-phosphate 3-phosphatidyltransferase activity"/>
    <property type="evidence" value="ECO:0007669"/>
    <property type="project" value="UniProtKB-UniRule"/>
</dbReference>
<evidence type="ECO:0000256" key="3">
    <source>
        <dbReference type="ARBA" id="ARBA00005042"/>
    </source>
</evidence>
<organism evidence="21 22">
    <name type="scientific">Acetanaerobacterium elongatum</name>
    <dbReference type="NCBI Taxonomy" id="258515"/>
    <lineage>
        <taxon>Bacteria</taxon>
        <taxon>Bacillati</taxon>
        <taxon>Bacillota</taxon>
        <taxon>Clostridia</taxon>
        <taxon>Eubacteriales</taxon>
        <taxon>Oscillospiraceae</taxon>
        <taxon>Acetanaerobacterium</taxon>
    </lineage>
</organism>
<reference evidence="21 22" key="1">
    <citation type="submission" date="2016-10" db="EMBL/GenBank/DDBJ databases">
        <authorList>
            <person name="de Groot N.N."/>
        </authorList>
    </citation>
    <scope>NUCLEOTIDE SEQUENCE [LARGE SCALE GENOMIC DNA]</scope>
    <source>
        <strain evidence="21 22">CGMCC 1.5012</strain>
    </source>
</reference>
<dbReference type="STRING" id="258515.SAMN05192585_1038"/>
<dbReference type="EMBL" id="FNID01000003">
    <property type="protein sequence ID" value="SDM65481.1"/>
    <property type="molecule type" value="Genomic_DNA"/>
</dbReference>
<keyword evidence="10 19" id="KW-0808">Transferase</keyword>
<dbReference type="InterPro" id="IPR043130">
    <property type="entry name" value="CDP-OH_PTrfase_TM_dom"/>
</dbReference>
<gene>
    <name evidence="21" type="ORF">SAMN05192585_1038</name>
</gene>
<evidence type="ECO:0000313" key="21">
    <source>
        <dbReference type="EMBL" id="SDM65481.1"/>
    </source>
</evidence>